<evidence type="ECO:0000259" key="1">
    <source>
        <dbReference type="Pfam" id="PF21959"/>
    </source>
</evidence>
<keyword evidence="3" id="KW-1185">Reference proteome</keyword>
<gene>
    <name evidence="2" type="ORF">GQX73_g6769</name>
</gene>
<accession>A0A7C8IPG1</accession>
<reference evidence="2 3" key="1">
    <citation type="submission" date="2019-12" db="EMBL/GenBank/DDBJ databases">
        <title>Draft genome sequence of the ascomycete Xylaria multiplex DSM 110363.</title>
        <authorList>
            <person name="Buettner E."/>
            <person name="Kellner H."/>
        </authorList>
    </citation>
    <scope>NUCLEOTIDE SEQUENCE [LARGE SCALE GENOMIC DNA]</scope>
    <source>
        <strain evidence="2 3">DSM 110363</strain>
    </source>
</reference>
<comment type="caution">
    <text evidence="2">The sequence shown here is derived from an EMBL/GenBank/DDBJ whole genome shotgun (WGS) entry which is preliminary data.</text>
</comment>
<proteinExistence type="predicted"/>
<organism evidence="2 3">
    <name type="scientific">Xylaria multiplex</name>
    <dbReference type="NCBI Taxonomy" id="323545"/>
    <lineage>
        <taxon>Eukaryota</taxon>
        <taxon>Fungi</taxon>
        <taxon>Dikarya</taxon>
        <taxon>Ascomycota</taxon>
        <taxon>Pezizomycotina</taxon>
        <taxon>Sordariomycetes</taxon>
        <taxon>Xylariomycetidae</taxon>
        <taxon>Xylariales</taxon>
        <taxon>Xylariaceae</taxon>
        <taxon>Xylaria</taxon>
    </lineage>
</organism>
<dbReference type="Pfam" id="PF21959">
    <property type="entry name" value="DUF6923"/>
    <property type="match status" value="1"/>
</dbReference>
<dbReference type="AlphaFoldDB" id="A0A7C8IPG1"/>
<dbReference type="OrthoDB" id="4405280at2759"/>
<dbReference type="InterPro" id="IPR054215">
    <property type="entry name" value="DUF6923"/>
</dbReference>
<evidence type="ECO:0000313" key="3">
    <source>
        <dbReference type="Proteomes" id="UP000481858"/>
    </source>
</evidence>
<protein>
    <recommendedName>
        <fullName evidence="1">DUF6923 domain-containing protein</fullName>
    </recommendedName>
</protein>
<sequence>MIQNNELYRVNFTSSLTTLIGNDVGTSIDAIGYNTLDNYLYASDLVFDTAFLIKIGGTGAFTPVAELPLGPDGQNWNNGDFDENGHYWASYDGEAWIEVDVVPDSVTYGRVISSGIADPLDNKPMDWAYVPGGSSDYLWALGSSASYDRTQLMFFDRVTHTWSLATDFGNVAGRNTWSAIYAGPNQSIIASEDVSGEVWSFPLPNTDGEATPLSKGPAAGNNHGARCLHAI</sequence>
<name>A0A7C8IPG1_9PEZI</name>
<dbReference type="EMBL" id="WUBL01000080">
    <property type="protein sequence ID" value="KAF2966838.1"/>
    <property type="molecule type" value="Genomic_DNA"/>
</dbReference>
<evidence type="ECO:0000313" key="2">
    <source>
        <dbReference type="EMBL" id="KAF2966838.1"/>
    </source>
</evidence>
<feature type="domain" description="DUF6923" evidence="1">
    <location>
        <begin position="6"/>
        <end position="228"/>
    </location>
</feature>
<dbReference type="InParanoid" id="A0A7C8IPG1"/>
<dbReference type="Proteomes" id="UP000481858">
    <property type="component" value="Unassembled WGS sequence"/>
</dbReference>